<keyword evidence="3 4" id="KW-0732">Signal</keyword>
<proteinExistence type="inferred from homology"/>
<name>A0A1W1UFH8_9DEIO</name>
<evidence type="ECO:0000256" key="1">
    <source>
        <dbReference type="ARBA" id="ARBA00005695"/>
    </source>
</evidence>
<dbReference type="CDD" id="cd08500">
    <property type="entry name" value="PBP2_NikA_DppA_OppA_like_4"/>
    <property type="match status" value="1"/>
</dbReference>
<dbReference type="InterPro" id="IPR000914">
    <property type="entry name" value="SBP_5_dom"/>
</dbReference>
<dbReference type="EMBL" id="FWWU01000004">
    <property type="protein sequence ID" value="SMB79858.1"/>
    <property type="molecule type" value="Genomic_DNA"/>
</dbReference>
<dbReference type="PIRSF" id="PIRSF002741">
    <property type="entry name" value="MppA"/>
    <property type="match status" value="1"/>
</dbReference>
<sequence>MHSRTRFALLTLALLGAAALGDASAASKKVSGYGSLGITDGKPGGTYTLVLGDSPQSLNYYGVIDNNLGLVAQQMFDGLVEFNFANYKIEPALAESWTVTDGGKVYTFKLRQGVKWSDGQPFDADDVVFTYKNMIMNPEARAGDPGNFKLDGKDVTVSKVDPYTVRFTLPRAAPAFLLQQRYFIMPKHKLLKYSIEGGAKPADINTAWPSNVGEAEIVGTGPFKLGNYTAGQKVTLVKNPNYWKVDAKGTRLPYLDRLEFLIIRDPQAQVAQFLAGNLDQLNITGAQFPDIKGREVAGAPFKVIRSTALFGSPPFVAYNFDAKDPALAKVFSDVRFRRAMQLALNRERIIDTVYNGLASLPGHGVAPANKDWYVNTTRQLGTFDLKAAAAALDALGIKDTNGDGIREISRGKNLEFDLTYGTDSSVYPAMATIIQNDFAKIGVKVNLKGILVKNLLSTGQSGSWEMILHAFGDQPDPELRKPIWQPGGALYYWHRELQPAKDGDKPNVGKMFPWEKEIYNVFDDAATTTDRSKRKALYTRWQLLFAQNLPVTPIAKPENIGAISNKYGNYIYNLGVIPGYNPVPLIYQK</sequence>
<reference evidence="6 7" key="1">
    <citation type="submission" date="2017-04" db="EMBL/GenBank/DDBJ databases">
        <authorList>
            <person name="Afonso C.L."/>
            <person name="Miller P.J."/>
            <person name="Scott M.A."/>
            <person name="Spackman E."/>
            <person name="Goraichik I."/>
            <person name="Dimitrov K.M."/>
            <person name="Suarez D.L."/>
            <person name="Swayne D.E."/>
        </authorList>
    </citation>
    <scope>NUCLEOTIDE SEQUENCE [LARGE SCALE GENOMIC DNA]</scope>
    <source>
        <strain evidence="6 7">KR-140</strain>
    </source>
</reference>
<evidence type="ECO:0000256" key="4">
    <source>
        <dbReference type="SAM" id="SignalP"/>
    </source>
</evidence>
<dbReference type="STRING" id="695939.SAMN00790413_05342"/>
<evidence type="ECO:0000259" key="5">
    <source>
        <dbReference type="Pfam" id="PF00496"/>
    </source>
</evidence>
<dbReference type="PANTHER" id="PTHR30290">
    <property type="entry name" value="PERIPLASMIC BINDING COMPONENT OF ABC TRANSPORTER"/>
    <property type="match status" value="1"/>
</dbReference>
<dbReference type="InterPro" id="IPR030678">
    <property type="entry name" value="Peptide/Ni-bd"/>
</dbReference>
<feature type="signal peptide" evidence="4">
    <location>
        <begin position="1"/>
        <end position="25"/>
    </location>
</feature>
<dbReference type="Gene3D" id="3.40.190.10">
    <property type="entry name" value="Periplasmic binding protein-like II"/>
    <property type="match status" value="1"/>
</dbReference>
<evidence type="ECO:0000313" key="6">
    <source>
        <dbReference type="EMBL" id="SMB79858.1"/>
    </source>
</evidence>
<organism evidence="6 7">
    <name type="scientific">Deinococcus hopiensis KR-140</name>
    <dbReference type="NCBI Taxonomy" id="695939"/>
    <lineage>
        <taxon>Bacteria</taxon>
        <taxon>Thermotogati</taxon>
        <taxon>Deinococcota</taxon>
        <taxon>Deinococci</taxon>
        <taxon>Deinococcales</taxon>
        <taxon>Deinococcaceae</taxon>
        <taxon>Deinococcus</taxon>
    </lineage>
</organism>
<feature type="domain" description="Solute-binding protein family 5" evidence="5">
    <location>
        <begin position="88"/>
        <end position="476"/>
    </location>
</feature>
<protein>
    <submittedName>
        <fullName evidence="6">Peptide/nickel transport system substrate-binding protein</fullName>
    </submittedName>
</protein>
<evidence type="ECO:0000256" key="2">
    <source>
        <dbReference type="ARBA" id="ARBA00022448"/>
    </source>
</evidence>
<dbReference type="InterPro" id="IPR039424">
    <property type="entry name" value="SBP_5"/>
</dbReference>
<evidence type="ECO:0000256" key="3">
    <source>
        <dbReference type="ARBA" id="ARBA00022729"/>
    </source>
</evidence>
<evidence type="ECO:0000313" key="7">
    <source>
        <dbReference type="Proteomes" id="UP000192582"/>
    </source>
</evidence>
<dbReference type="GO" id="GO:0043190">
    <property type="term" value="C:ATP-binding cassette (ABC) transporter complex"/>
    <property type="evidence" value="ECO:0007669"/>
    <property type="project" value="InterPro"/>
</dbReference>
<keyword evidence="7" id="KW-1185">Reference proteome</keyword>
<dbReference type="Pfam" id="PF00496">
    <property type="entry name" value="SBP_bac_5"/>
    <property type="match status" value="1"/>
</dbReference>
<dbReference type="Gene3D" id="3.10.105.10">
    <property type="entry name" value="Dipeptide-binding Protein, Domain 3"/>
    <property type="match status" value="1"/>
</dbReference>
<feature type="chain" id="PRO_5012077002" evidence="4">
    <location>
        <begin position="26"/>
        <end position="589"/>
    </location>
</feature>
<dbReference type="SUPFAM" id="SSF53850">
    <property type="entry name" value="Periplasmic binding protein-like II"/>
    <property type="match status" value="1"/>
</dbReference>
<accession>A0A1W1UFH8</accession>
<keyword evidence="2" id="KW-0813">Transport</keyword>
<gene>
    <name evidence="6" type="ORF">SAMN00790413_05342</name>
</gene>
<dbReference type="RefSeq" id="WP_084045581.1">
    <property type="nucleotide sequence ID" value="NZ_FWWU01000004.1"/>
</dbReference>
<dbReference type="PANTHER" id="PTHR30290:SF9">
    <property type="entry name" value="OLIGOPEPTIDE-BINDING PROTEIN APPA"/>
    <property type="match status" value="1"/>
</dbReference>
<dbReference type="GO" id="GO:1904680">
    <property type="term" value="F:peptide transmembrane transporter activity"/>
    <property type="evidence" value="ECO:0007669"/>
    <property type="project" value="TreeGrafter"/>
</dbReference>
<dbReference type="GO" id="GO:0042597">
    <property type="term" value="C:periplasmic space"/>
    <property type="evidence" value="ECO:0007669"/>
    <property type="project" value="UniProtKB-ARBA"/>
</dbReference>
<comment type="similarity">
    <text evidence="1">Belongs to the bacterial solute-binding protein 5 family.</text>
</comment>
<dbReference type="GO" id="GO:0015833">
    <property type="term" value="P:peptide transport"/>
    <property type="evidence" value="ECO:0007669"/>
    <property type="project" value="TreeGrafter"/>
</dbReference>
<dbReference type="Proteomes" id="UP000192582">
    <property type="component" value="Unassembled WGS sequence"/>
</dbReference>
<dbReference type="OrthoDB" id="9796817at2"/>
<dbReference type="AlphaFoldDB" id="A0A1W1UFH8"/>